<dbReference type="Proteomes" id="UP001478133">
    <property type="component" value="Unassembled WGS sequence"/>
</dbReference>
<dbReference type="RefSeq" id="WP_367286330.1">
    <property type="nucleotide sequence ID" value="NZ_JBBMEY010000008.1"/>
</dbReference>
<evidence type="ECO:0000313" key="1">
    <source>
        <dbReference type="EMBL" id="MEQ2565807.1"/>
    </source>
</evidence>
<sequence>MSKLYELSTDFQNLFDMFEEINNWSPDTDADGQPIDSEGNVIENPTAYKVQMLNGWFDTLEGIEGEFEMKAENIAAFIKSLKAQSDILKNEETALKKRRDTKDRQIESLKTYLLNQMKAIGRKKIDMPKAVISIRNNAPSLVVDDELELINWAEENDMDSFLNYQLPKIKKSEVKKACKDNMNIPYVHMESKESLTIK</sequence>
<reference evidence="1 2" key="1">
    <citation type="submission" date="2024-03" db="EMBL/GenBank/DDBJ databases">
        <title>Human intestinal bacterial collection.</title>
        <authorList>
            <person name="Pauvert C."/>
            <person name="Hitch T.C.A."/>
            <person name="Clavel T."/>
        </authorList>
    </citation>
    <scope>NUCLEOTIDE SEQUENCE [LARGE SCALE GENOMIC DNA]</scope>
    <source>
        <strain evidence="1 2">CLA-AP-H18</strain>
    </source>
</reference>
<proteinExistence type="predicted"/>
<comment type="caution">
    <text evidence="1">The sequence shown here is derived from an EMBL/GenBank/DDBJ whole genome shotgun (WGS) entry which is preliminary data.</text>
</comment>
<accession>A0ABV1HU07</accession>
<protein>
    <submittedName>
        <fullName evidence="1">Siphovirus Gp157 family protein</fullName>
    </submittedName>
</protein>
<gene>
    <name evidence="1" type="ORF">ABFO16_06100</name>
</gene>
<dbReference type="EMBL" id="JBBMFI010000018">
    <property type="protein sequence ID" value="MEQ2565807.1"/>
    <property type="molecule type" value="Genomic_DNA"/>
</dbReference>
<dbReference type="Pfam" id="PF05565">
    <property type="entry name" value="Sipho_Gp157"/>
    <property type="match status" value="1"/>
</dbReference>
<keyword evidence="2" id="KW-1185">Reference proteome</keyword>
<dbReference type="InterPro" id="IPR008840">
    <property type="entry name" value="Sipho_Gp157"/>
</dbReference>
<evidence type="ECO:0000313" key="2">
    <source>
        <dbReference type="Proteomes" id="UP001478133"/>
    </source>
</evidence>
<organism evidence="1 2">
    <name type="scientific">Ruminococcoides intestinihominis</name>
    <dbReference type="NCBI Taxonomy" id="3133161"/>
    <lineage>
        <taxon>Bacteria</taxon>
        <taxon>Bacillati</taxon>
        <taxon>Bacillota</taxon>
        <taxon>Clostridia</taxon>
        <taxon>Eubacteriales</taxon>
        <taxon>Oscillospiraceae</taxon>
        <taxon>Ruminococcoides</taxon>
    </lineage>
</organism>
<name>A0ABV1HU07_9FIRM</name>